<comment type="similarity">
    <text evidence="1">Belongs to the thioredoxin family.</text>
</comment>
<dbReference type="STRING" id="913774.A0A0C3HDS0"/>
<reference evidence="6" key="2">
    <citation type="submission" date="2015-01" db="EMBL/GenBank/DDBJ databases">
        <title>Evolutionary Origins and Diversification of the Mycorrhizal Mutualists.</title>
        <authorList>
            <consortium name="DOE Joint Genome Institute"/>
            <consortium name="Mycorrhizal Genomics Consortium"/>
            <person name="Kohler A."/>
            <person name="Kuo A."/>
            <person name="Nagy L.G."/>
            <person name="Floudas D."/>
            <person name="Copeland A."/>
            <person name="Barry K.W."/>
            <person name="Cichocki N."/>
            <person name="Veneault-Fourrey C."/>
            <person name="LaButti K."/>
            <person name="Lindquist E.A."/>
            <person name="Lipzen A."/>
            <person name="Lundell T."/>
            <person name="Morin E."/>
            <person name="Murat C."/>
            <person name="Riley R."/>
            <person name="Ohm R."/>
            <person name="Sun H."/>
            <person name="Tunlid A."/>
            <person name="Henrissat B."/>
            <person name="Grigoriev I.V."/>
            <person name="Hibbett D.S."/>
            <person name="Martin F."/>
        </authorList>
    </citation>
    <scope>NUCLEOTIDE SEQUENCE [LARGE SCALE GENOMIC DNA]</scope>
    <source>
        <strain evidence="6">Zn</strain>
    </source>
</reference>
<keyword evidence="6" id="KW-1185">Reference proteome</keyword>
<dbReference type="Pfam" id="PF00085">
    <property type="entry name" value="Thioredoxin"/>
    <property type="match status" value="1"/>
</dbReference>
<dbReference type="InterPro" id="IPR036249">
    <property type="entry name" value="Thioredoxin-like_sf"/>
</dbReference>
<dbReference type="SUPFAM" id="SSF52833">
    <property type="entry name" value="Thioredoxin-like"/>
    <property type="match status" value="1"/>
</dbReference>
<dbReference type="Proteomes" id="UP000054321">
    <property type="component" value="Unassembled WGS sequence"/>
</dbReference>
<dbReference type="PRINTS" id="PR00421">
    <property type="entry name" value="THIOREDOXIN"/>
</dbReference>
<evidence type="ECO:0000256" key="1">
    <source>
        <dbReference type="ARBA" id="ARBA00008987"/>
    </source>
</evidence>
<dbReference type="OrthoDB" id="10263751at2759"/>
<keyword evidence="3" id="KW-0175">Coiled coil</keyword>
<dbReference type="InterPro" id="IPR013766">
    <property type="entry name" value="Thioredoxin_domain"/>
</dbReference>
<evidence type="ECO:0000256" key="3">
    <source>
        <dbReference type="SAM" id="Coils"/>
    </source>
</evidence>
<dbReference type="AlphaFoldDB" id="A0A0C3HDS0"/>
<organism evidence="5 6">
    <name type="scientific">Oidiodendron maius (strain Zn)</name>
    <dbReference type="NCBI Taxonomy" id="913774"/>
    <lineage>
        <taxon>Eukaryota</taxon>
        <taxon>Fungi</taxon>
        <taxon>Dikarya</taxon>
        <taxon>Ascomycota</taxon>
        <taxon>Pezizomycotina</taxon>
        <taxon>Leotiomycetes</taxon>
        <taxon>Leotiomycetes incertae sedis</taxon>
        <taxon>Myxotrichaceae</taxon>
        <taxon>Oidiodendron</taxon>
    </lineage>
</organism>
<evidence type="ECO:0000256" key="2">
    <source>
        <dbReference type="ARBA" id="ARBA00023157"/>
    </source>
</evidence>
<feature type="coiled-coil region" evidence="3">
    <location>
        <begin position="35"/>
        <end position="62"/>
    </location>
</feature>
<evidence type="ECO:0000313" key="5">
    <source>
        <dbReference type="EMBL" id="KIN00457.1"/>
    </source>
</evidence>
<evidence type="ECO:0000313" key="6">
    <source>
        <dbReference type="Proteomes" id="UP000054321"/>
    </source>
</evidence>
<dbReference type="EMBL" id="KN832877">
    <property type="protein sequence ID" value="KIN00457.1"/>
    <property type="molecule type" value="Genomic_DNA"/>
</dbReference>
<sequence>MAGDGVHKINKLERYKNTLKNSALDANTPPSILPLEGKELSADAAKNEAAEAQLRAAQNADKKRIVLIDAFAEWCGPCKAIEPVVNKLAKQYADVVHFIQVDVDESPDVAQELNIRAMPTFTIFKDGEKFDELVGARPPQLEALIAKAVAAVGARKE</sequence>
<dbReference type="FunFam" id="3.40.30.10:FF:000245">
    <property type="entry name" value="Thioredoxin"/>
    <property type="match status" value="1"/>
</dbReference>
<dbReference type="HOGENOM" id="CLU_090389_14_1_1"/>
<dbReference type="PROSITE" id="PS51352">
    <property type="entry name" value="THIOREDOXIN_2"/>
    <property type="match status" value="1"/>
</dbReference>
<dbReference type="InParanoid" id="A0A0C3HDS0"/>
<keyword evidence="2" id="KW-1015">Disulfide bond</keyword>
<evidence type="ECO:0000259" key="4">
    <source>
        <dbReference type="PROSITE" id="PS51352"/>
    </source>
</evidence>
<dbReference type="CDD" id="cd02947">
    <property type="entry name" value="TRX_family"/>
    <property type="match status" value="1"/>
</dbReference>
<dbReference type="Gene3D" id="3.40.30.10">
    <property type="entry name" value="Glutaredoxin"/>
    <property type="match status" value="1"/>
</dbReference>
<dbReference type="PANTHER" id="PTHR46115">
    <property type="entry name" value="THIOREDOXIN-LIKE PROTEIN 1"/>
    <property type="match status" value="1"/>
</dbReference>
<proteinExistence type="inferred from homology"/>
<feature type="domain" description="Thioredoxin" evidence="4">
    <location>
        <begin position="34"/>
        <end position="154"/>
    </location>
</feature>
<gene>
    <name evidence="5" type="ORF">OIDMADRAFT_19531</name>
</gene>
<name>A0A0C3HDS0_OIDMZ</name>
<protein>
    <recommendedName>
        <fullName evidence="4">Thioredoxin domain-containing protein</fullName>
    </recommendedName>
</protein>
<dbReference type="FunCoup" id="A0A0C3HDS0">
    <property type="interactions" value="728"/>
</dbReference>
<accession>A0A0C3HDS0</accession>
<reference evidence="5 6" key="1">
    <citation type="submission" date="2014-04" db="EMBL/GenBank/DDBJ databases">
        <authorList>
            <consortium name="DOE Joint Genome Institute"/>
            <person name="Kuo A."/>
            <person name="Martino E."/>
            <person name="Perotto S."/>
            <person name="Kohler A."/>
            <person name="Nagy L.G."/>
            <person name="Floudas D."/>
            <person name="Copeland A."/>
            <person name="Barry K.W."/>
            <person name="Cichocki N."/>
            <person name="Veneault-Fourrey C."/>
            <person name="LaButti K."/>
            <person name="Lindquist E.A."/>
            <person name="Lipzen A."/>
            <person name="Lundell T."/>
            <person name="Morin E."/>
            <person name="Murat C."/>
            <person name="Sun H."/>
            <person name="Tunlid A."/>
            <person name="Henrissat B."/>
            <person name="Grigoriev I.V."/>
            <person name="Hibbett D.S."/>
            <person name="Martin F."/>
            <person name="Nordberg H.P."/>
            <person name="Cantor M.N."/>
            <person name="Hua S.X."/>
        </authorList>
    </citation>
    <scope>NUCLEOTIDE SEQUENCE [LARGE SCALE GENOMIC DNA]</scope>
    <source>
        <strain evidence="5 6">Zn</strain>
    </source>
</reference>